<sequence>MNRPEGIFRKAQFLPLGFPHACLFLGTV</sequence>
<dbReference type="EMBL" id="GGEC01074414">
    <property type="protein sequence ID" value="MBX54898.1"/>
    <property type="molecule type" value="Transcribed_RNA"/>
</dbReference>
<name>A0A2P2PJE6_RHIMU</name>
<organism evidence="1">
    <name type="scientific">Rhizophora mucronata</name>
    <name type="common">Asiatic mangrove</name>
    <dbReference type="NCBI Taxonomy" id="61149"/>
    <lineage>
        <taxon>Eukaryota</taxon>
        <taxon>Viridiplantae</taxon>
        <taxon>Streptophyta</taxon>
        <taxon>Embryophyta</taxon>
        <taxon>Tracheophyta</taxon>
        <taxon>Spermatophyta</taxon>
        <taxon>Magnoliopsida</taxon>
        <taxon>eudicotyledons</taxon>
        <taxon>Gunneridae</taxon>
        <taxon>Pentapetalae</taxon>
        <taxon>rosids</taxon>
        <taxon>fabids</taxon>
        <taxon>Malpighiales</taxon>
        <taxon>Rhizophoraceae</taxon>
        <taxon>Rhizophora</taxon>
    </lineage>
</organism>
<evidence type="ECO:0000313" key="1">
    <source>
        <dbReference type="EMBL" id="MBX54898.1"/>
    </source>
</evidence>
<dbReference type="AlphaFoldDB" id="A0A2P2PJE6"/>
<reference evidence="1" key="1">
    <citation type="submission" date="2018-02" db="EMBL/GenBank/DDBJ databases">
        <title>Rhizophora mucronata_Transcriptome.</title>
        <authorList>
            <person name="Meera S.P."/>
            <person name="Sreeshan A."/>
            <person name="Augustine A."/>
        </authorList>
    </citation>
    <scope>NUCLEOTIDE SEQUENCE</scope>
    <source>
        <tissue evidence="1">Leaf</tissue>
    </source>
</reference>
<accession>A0A2P2PJE6</accession>
<protein>
    <submittedName>
        <fullName evidence="1">Uncharacterized protein</fullName>
    </submittedName>
</protein>
<proteinExistence type="predicted"/>